<gene>
    <name evidence="1" type="ORF">ACFOFO_02910</name>
</gene>
<keyword evidence="2" id="KW-1185">Reference proteome</keyword>
<comment type="caution">
    <text evidence="1">The sequence shown here is derived from an EMBL/GenBank/DDBJ whole genome shotgun (WGS) entry which is preliminary data.</text>
</comment>
<protein>
    <submittedName>
        <fullName evidence="1">DNA primase</fullName>
    </submittedName>
</protein>
<evidence type="ECO:0000313" key="1">
    <source>
        <dbReference type="EMBL" id="MFC3106918.1"/>
    </source>
</evidence>
<name>A0ABV7EYD7_9BURK</name>
<evidence type="ECO:0000313" key="2">
    <source>
        <dbReference type="Proteomes" id="UP001595530"/>
    </source>
</evidence>
<accession>A0ABV7EYD7</accession>
<reference evidence="2" key="1">
    <citation type="journal article" date="2019" name="Int. J. Syst. Evol. Microbiol.">
        <title>The Global Catalogue of Microorganisms (GCM) 10K type strain sequencing project: providing services to taxonomists for standard genome sequencing and annotation.</title>
        <authorList>
            <consortium name="The Broad Institute Genomics Platform"/>
            <consortium name="The Broad Institute Genome Sequencing Center for Infectious Disease"/>
            <person name="Wu L."/>
            <person name="Ma J."/>
        </authorList>
    </citation>
    <scope>NUCLEOTIDE SEQUENCE [LARGE SCALE GENOMIC DNA]</scope>
    <source>
        <strain evidence="2">KCTC 42986</strain>
    </source>
</reference>
<dbReference type="RefSeq" id="WP_390330809.1">
    <property type="nucleotide sequence ID" value="NZ_JBHRTP010000007.1"/>
</dbReference>
<sequence>MSLDILLSRLDGVRHTGQGQWIAKCPAHADRKASLAIRELDDGRILLHDFAGCATADVLAAVDLTFSDLFPERGLDAHHHPVRRPFNARDVLRCLAYEVLVVLQIANLLLRGGALTESDHARLLLAARRFQSAEGIANE</sequence>
<proteinExistence type="predicted"/>
<dbReference type="EMBL" id="JBHRTP010000007">
    <property type="protein sequence ID" value="MFC3106918.1"/>
    <property type="molecule type" value="Genomic_DNA"/>
</dbReference>
<dbReference type="Proteomes" id="UP001595530">
    <property type="component" value="Unassembled WGS sequence"/>
</dbReference>
<organism evidence="1 2">
    <name type="scientific">Undibacterium arcticum</name>
    <dbReference type="NCBI Taxonomy" id="1762892"/>
    <lineage>
        <taxon>Bacteria</taxon>
        <taxon>Pseudomonadati</taxon>
        <taxon>Pseudomonadota</taxon>
        <taxon>Betaproteobacteria</taxon>
        <taxon>Burkholderiales</taxon>
        <taxon>Oxalobacteraceae</taxon>
        <taxon>Undibacterium</taxon>
    </lineage>
</organism>